<dbReference type="EMBL" id="VJMJ01000037">
    <property type="protein sequence ID" value="KAF0741405.1"/>
    <property type="molecule type" value="Genomic_DNA"/>
</dbReference>
<gene>
    <name evidence="2" type="ORF">Ae201684_003510</name>
</gene>
<organism evidence="2 3">
    <name type="scientific">Aphanomyces euteiches</name>
    <dbReference type="NCBI Taxonomy" id="100861"/>
    <lineage>
        <taxon>Eukaryota</taxon>
        <taxon>Sar</taxon>
        <taxon>Stramenopiles</taxon>
        <taxon>Oomycota</taxon>
        <taxon>Saprolegniomycetes</taxon>
        <taxon>Saprolegniales</taxon>
        <taxon>Verrucalvaceae</taxon>
        <taxon>Aphanomyces</taxon>
    </lineage>
</organism>
<proteinExistence type="predicted"/>
<keyword evidence="1" id="KW-1133">Transmembrane helix</keyword>
<feature type="transmembrane region" description="Helical" evidence="1">
    <location>
        <begin position="190"/>
        <end position="219"/>
    </location>
</feature>
<dbReference type="VEuPathDB" id="FungiDB:AeMF1_010898"/>
<evidence type="ECO:0000313" key="3">
    <source>
        <dbReference type="Proteomes" id="UP000481153"/>
    </source>
</evidence>
<keyword evidence="3" id="KW-1185">Reference proteome</keyword>
<keyword evidence="1" id="KW-0472">Membrane</keyword>
<dbReference type="AlphaFoldDB" id="A0A6G0XM14"/>
<dbReference type="Proteomes" id="UP000481153">
    <property type="component" value="Unassembled WGS sequence"/>
</dbReference>
<keyword evidence="1" id="KW-0812">Transmembrane</keyword>
<feature type="transmembrane region" description="Helical" evidence="1">
    <location>
        <begin position="126"/>
        <end position="145"/>
    </location>
</feature>
<evidence type="ECO:0000256" key="1">
    <source>
        <dbReference type="SAM" id="Phobius"/>
    </source>
</evidence>
<reference evidence="2 3" key="1">
    <citation type="submission" date="2019-07" db="EMBL/GenBank/DDBJ databases">
        <title>Genomics analysis of Aphanomyces spp. identifies a new class of oomycete effector associated with host adaptation.</title>
        <authorList>
            <person name="Gaulin E."/>
        </authorList>
    </citation>
    <scope>NUCLEOTIDE SEQUENCE [LARGE SCALE GENOMIC DNA]</scope>
    <source>
        <strain evidence="2 3">ATCC 201684</strain>
    </source>
</reference>
<protein>
    <submittedName>
        <fullName evidence="2">Uncharacterized protein</fullName>
    </submittedName>
</protein>
<accession>A0A6G0XM14</accession>
<name>A0A6G0XM14_9STRA</name>
<evidence type="ECO:0000313" key="2">
    <source>
        <dbReference type="EMBL" id="KAF0741405.1"/>
    </source>
</evidence>
<feature type="transmembrane region" description="Helical" evidence="1">
    <location>
        <begin position="20"/>
        <end position="38"/>
    </location>
</feature>
<sequence length="240" mass="26998">MPRRRRLDNWRKIWINERGALVVLSIMSLVFIAIYSSASTPWLEHNWSPGPNEKRHRVEVYDPFFQGLLPDEEVNALPSVQWSITLWNYCVSTTVEGRGEPTESCYAWKDVCTTHKSDVCMQLATMQSLSFLSVLLSMMALYAAYRALGETSGLMPLWSMSCRVLQIAFETGLILLAYDLVNARPAFPEGMLISSGALVCATHMCVSLLGFIGAIFVFLRSEPEVEPTFILFSNELANPC</sequence>
<comment type="caution">
    <text evidence="2">The sequence shown here is derived from an EMBL/GenBank/DDBJ whole genome shotgun (WGS) entry which is preliminary data.</text>
</comment>